<dbReference type="Pfam" id="PF00069">
    <property type="entry name" value="Pkinase"/>
    <property type="match status" value="1"/>
</dbReference>
<keyword evidence="1" id="KW-0472">Membrane</keyword>
<feature type="domain" description="Protein kinase" evidence="2">
    <location>
        <begin position="12"/>
        <end position="261"/>
    </location>
</feature>
<keyword evidence="1" id="KW-0812">Transmembrane</keyword>
<dbReference type="PANTHER" id="PTHR44329">
    <property type="entry name" value="SERINE/THREONINE-PROTEIN KINASE TNNI3K-RELATED"/>
    <property type="match status" value="1"/>
</dbReference>
<dbReference type="InterPro" id="IPR000719">
    <property type="entry name" value="Prot_kinase_dom"/>
</dbReference>
<dbReference type="InterPro" id="IPR011009">
    <property type="entry name" value="Kinase-like_dom_sf"/>
</dbReference>
<dbReference type="Proteomes" id="UP000036947">
    <property type="component" value="Unassembled WGS sequence"/>
</dbReference>
<dbReference type="Gene3D" id="1.10.510.10">
    <property type="entry name" value="Transferase(Phosphotransferase) domain 1"/>
    <property type="match status" value="1"/>
</dbReference>
<dbReference type="GO" id="GO:0004674">
    <property type="term" value="F:protein serine/threonine kinase activity"/>
    <property type="evidence" value="ECO:0007669"/>
    <property type="project" value="TreeGrafter"/>
</dbReference>
<dbReference type="CDD" id="cd00180">
    <property type="entry name" value="PKc"/>
    <property type="match status" value="1"/>
</dbReference>
<dbReference type="PROSITE" id="PS50011">
    <property type="entry name" value="PROTEIN_KINASE_DOM"/>
    <property type="match status" value="1"/>
</dbReference>
<proteinExistence type="predicted"/>
<dbReference type="InterPro" id="IPR051681">
    <property type="entry name" value="Ser/Thr_Kinases-Pseudokinases"/>
</dbReference>
<keyword evidence="4" id="KW-1185">Reference proteome</keyword>
<evidence type="ECO:0000313" key="3">
    <source>
        <dbReference type="EMBL" id="KND93903.1"/>
    </source>
</evidence>
<evidence type="ECO:0000259" key="2">
    <source>
        <dbReference type="PROSITE" id="PS50011"/>
    </source>
</evidence>
<name>A0A0L0NIN4_TOLOC</name>
<sequence length="298" mass="33696">MNRPPSCRGLNFEDVDGIGSGSFSQVARIRDSDRVIKIPSNDAYDHLERERLVYERLKRHPNILRYYGETGITLSGRTKRGLLLHYHEAGTLDKILSAQDSRVSIDRDRWLIQTIEAVRYVHSRGVIHGDLGSHNFLIQSDGALALADFGGSSIDGSECLEFPPPRYSRPTTMNSQYQLRPTEKDDLFGLGTLLYEISTGQLLYQELSDVEINNRFAEQIFPSFTGVPEDLQRVIIGCWTERYENADEVARDLEGAVSRLLRRFSLSSLVYFGLFTATLAVMWSARSSALGLSITRRK</sequence>
<feature type="transmembrane region" description="Helical" evidence="1">
    <location>
        <begin position="269"/>
        <end position="292"/>
    </location>
</feature>
<organism evidence="3 4">
    <name type="scientific">Tolypocladium ophioglossoides (strain CBS 100239)</name>
    <name type="common">Snaketongue truffleclub</name>
    <name type="synonym">Elaphocordyceps ophioglossoides</name>
    <dbReference type="NCBI Taxonomy" id="1163406"/>
    <lineage>
        <taxon>Eukaryota</taxon>
        <taxon>Fungi</taxon>
        <taxon>Dikarya</taxon>
        <taxon>Ascomycota</taxon>
        <taxon>Pezizomycotina</taxon>
        <taxon>Sordariomycetes</taxon>
        <taxon>Hypocreomycetidae</taxon>
        <taxon>Hypocreales</taxon>
        <taxon>Ophiocordycipitaceae</taxon>
        <taxon>Tolypocladium</taxon>
    </lineage>
</organism>
<dbReference type="GO" id="GO:0005524">
    <property type="term" value="F:ATP binding"/>
    <property type="evidence" value="ECO:0007669"/>
    <property type="project" value="InterPro"/>
</dbReference>
<accession>A0A0L0NIN4</accession>
<gene>
    <name evidence="3" type="ORF">TOPH_01982</name>
</gene>
<evidence type="ECO:0000256" key="1">
    <source>
        <dbReference type="SAM" id="Phobius"/>
    </source>
</evidence>
<evidence type="ECO:0000313" key="4">
    <source>
        <dbReference type="Proteomes" id="UP000036947"/>
    </source>
</evidence>
<dbReference type="STRING" id="1163406.A0A0L0NIN4"/>
<dbReference type="OrthoDB" id="1668230at2759"/>
<keyword evidence="3" id="KW-0808">Transferase</keyword>
<dbReference type="AlphaFoldDB" id="A0A0L0NIN4"/>
<protein>
    <submittedName>
        <fullName evidence="3">CBL-interacting serine/threonine-protein kinase 26</fullName>
    </submittedName>
</protein>
<dbReference type="SUPFAM" id="SSF56112">
    <property type="entry name" value="Protein kinase-like (PK-like)"/>
    <property type="match status" value="1"/>
</dbReference>
<reference evidence="3 4" key="1">
    <citation type="journal article" date="2015" name="BMC Genomics">
        <title>The genome of the truffle-parasite Tolypocladium ophioglossoides and the evolution of antifungal peptaibiotics.</title>
        <authorList>
            <person name="Quandt C.A."/>
            <person name="Bushley K.E."/>
            <person name="Spatafora J.W."/>
        </authorList>
    </citation>
    <scope>NUCLEOTIDE SEQUENCE [LARGE SCALE GENOMIC DNA]</scope>
    <source>
        <strain evidence="3 4">CBS 100239</strain>
    </source>
</reference>
<comment type="caution">
    <text evidence="3">The sequence shown here is derived from an EMBL/GenBank/DDBJ whole genome shotgun (WGS) entry which is preliminary data.</text>
</comment>
<dbReference type="EMBL" id="LFRF01000003">
    <property type="protein sequence ID" value="KND93903.1"/>
    <property type="molecule type" value="Genomic_DNA"/>
</dbReference>
<keyword evidence="1" id="KW-1133">Transmembrane helix</keyword>
<keyword evidence="3" id="KW-0418">Kinase</keyword>